<dbReference type="PROSITE" id="PS00023">
    <property type="entry name" value="FN2_1"/>
    <property type="match status" value="3"/>
</dbReference>
<keyword evidence="7" id="KW-0732">Signal</keyword>
<dbReference type="EMBL" id="GU441519">
    <property type="protein sequence ID" value="ADK39283.1"/>
    <property type="molecule type" value="mRNA"/>
</dbReference>
<dbReference type="InterPro" id="IPR000562">
    <property type="entry name" value="FN_type2_dom"/>
</dbReference>
<dbReference type="CDD" id="cd00062">
    <property type="entry name" value="FN2"/>
    <property type="match status" value="6"/>
</dbReference>
<dbReference type="InterPro" id="IPR051666">
    <property type="entry name" value="SP_Capacitation_Regulator"/>
</dbReference>
<reference evidence="9" key="1">
    <citation type="journal article" date="2010" name="Mol. Cell. Proteomics">
        <title>Functional and structural diversification of the Anguimorpha lizard venom system.</title>
        <authorList>
            <person name="Fry B.G."/>
            <person name="Winter K."/>
            <person name="Norman J.A."/>
            <person name="Roelants K."/>
            <person name="Nabuurs R.J."/>
            <person name="van Osch M.J."/>
            <person name="Teeuwisse W.M."/>
            <person name="van der Weerd L."/>
            <person name="McNaughtan J.E."/>
            <person name="Kwok H.F."/>
            <person name="Scheib H."/>
            <person name="Greisman L."/>
            <person name="Kochva E."/>
            <person name="Miller L.J."/>
            <person name="Gao F."/>
            <person name="Karas J."/>
            <person name="Scanlon D."/>
            <person name="Lin F."/>
            <person name="Kuruppu S."/>
            <person name="Shaw C."/>
            <person name="Wong L."/>
            <person name="Hodgson W.C."/>
        </authorList>
    </citation>
    <scope>NUCLEOTIDE SEQUENCE</scope>
    <source>
        <strain evidence="9">VGOU_CL6Ct1</strain>
        <tissue evidence="9">Mandibular venom gland</tissue>
    </source>
</reference>
<dbReference type="FunFam" id="2.10.10.10:FF:000011">
    <property type="entry name" value="Uncharacterized protein"/>
    <property type="match status" value="2"/>
</dbReference>
<keyword evidence="5 6" id="KW-1015">Disulfide bond</keyword>
<dbReference type="AlphaFoldDB" id="E2E4K2"/>
<evidence type="ECO:0000256" key="5">
    <source>
        <dbReference type="ARBA" id="ARBA00023157"/>
    </source>
</evidence>
<feature type="disulfide bond" evidence="6">
    <location>
        <begin position="189"/>
        <end position="215"/>
    </location>
</feature>
<feature type="disulfide bond" evidence="6">
    <location>
        <begin position="85"/>
        <end position="111"/>
    </location>
</feature>
<sequence length="378" mass="43100">MASFIAFLVYSWVLLSLVAGQVTYPESPACKFPFIYEGKAFTTCTEYGSTDKTPWCATTSNYDRDRKWKPCAVKEYGGNSNGASCTFPFIYLGRTYYTCTNKLEHKGRYWCATTGSYDKDRKWSFCADIKLSVNYPKDPCRFPFTYKDKTYSGCTGAGREDGKLWCSLSKNHDENSQLVYCEPSDPAPCHFPFKYKKKSYSDCTMNGSIDGQLWCATTADYDKDSKWKACITEEYGGNSNGGQCVFPFTYMDKEYTTCTNEDADGRFWCATTANYDKDKKWSFCADTRLSNGEIVKPGNVGSSKAPCFFPFIYKGKTYTECTSKGTLTWKLWCSLTSNYDRDRRWRYCQPSDLETQNQLQSNEEKQTINISKIGSGHL</sequence>
<feature type="domain" description="Fibronectin type-II" evidence="8">
    <location>
        <begin position="302"/>
        <end position="350"/>
    </location>
</feature>
<dbReference type="GO" id="GO:0009986">
    <property type="term" value="C:cell surface"/>
    <property type="evidence" value="ECO:0007669"/>
    <property type="project" value="TreeGrafter"/>
</dbReference>
<evidence type="ECO:0000256" key="2">
    <source>
        <dbReference type="ARBA" id="ARBA00010011"/>
    </source>
</evidence>
<feature type="domain" description="Fibronectin type-II" evidence="8">
    <location>
        <begin position="184"/>
        <end position="232"/>
    </location>
</feature>
<dbReference type="Gene3D" id="2.10.10.10">
    <property type="entry name" value="Fibronectin, type II, collagen-binding"/>
    <property type="match status" value="6"/>
</dbReference>
<feature type="domain" description="Fibronectin type-II" evidence="8">
    <location>
        <begin position="135"/>
        <end position="183"/>
    </location>
</feature>
<feature type="disulfide bond" evidence="6">
    <location>
        <begin position="30"/>
        <end position="56"/>
    </location>
</feature>
<protein>
    <submittedName>
        <fullName evidence="9">ESP-Vgou1</fullName>
    </submittedName>
</protein>
<evidence type="ECO:0000256" key="6">
    <source>
        <dbReference type="PROSITE-ProRule" id="PRU00479"/>
    </source>
</evidence>
<dbReference type="SMART" id="SM00059">
    <property type="entry name" value="FN2"/>
    <property type="match status" value="6"/>
</dbReference>
<evidence type="ECO:0000259" key="8">
    <source>
        <dbReference type="PROSITE" id="PS51092"/>
    </source>
</evidence>
<keyword evidence="3" id="KW-0964">Secreted</keyword>
<feature type="signal peptide" evidence="7">
    <location>
        <begin position="1"/>
        <end position="20"/>
    </location>
</feature>
<dbReference type="SUPFAM" id="SSF57440">
    <property type="entry name" value="Kringle-like"/>
    <property type="match status" value="6"/>
</dbReference>
<comment type="subcellular location">
    <subcellularLocation>
        <location evidence="1">Secreted</location>
    </subcellularLocation>
</comment>
<dbReference type="FunFam" id="2.10.10.10:FF:000003">
    <property type="entry name" value="binder of sperm protein homolog 1"/>
    <property type="match status" value="3"/>
</dbReference>
<dbReference type="InterPro" id="IPR013806">
    <property type="entry name" value="Kringle-like"/>
</dbReference>
<name>E2E4K2_VARGO</name>
<feature type="disulfide bond" evidence="6">
    <location>
        <begin position="321"/>
        <end position="348"/>
    </location>
</feature>
<dbReference type="PANTHER" id="PTHR22918:SF1">
    <property type="entry name" value="FIBRONECTIN TYPE-II DOMAIN-CONTAINING PROTEIN"/>
    <property type="match status" value="1"/>
</dbReference>
<comment type="caution">
    <text evidence="6">Lacks conserved residue(s) required for the propagation of feature annotation.</text>
</comment>
<dbReference type="GO" id="GO:0048240">
    <property type="term" value="P:sperm capacitation"/>
    <property type="evidence" value="ECO:0007669"/>
    <property type="project" value="TreeGrafter"/>
</dbReference>
<feature type="domain" description="Fibronectin type-II" evidence="8">
    <location>
        <begin position="80"/>
        <end position="128"/>
    </location>
</feature>
<dbReference type="GO" id="GO:0005576">
    <property type="term" value="C:extracellular region"/>
    <property type="evidence" value="ECO:0007669"/>
    <property type="project" value="UniProtKB-SubCell"/>
</dbReference>
<feature type="disulfide bond" evidence="6">
    <location>
        <begin position="203"/>
        <end position="230"/>
    </location>
</feature>
<feature type="chain" id="PRO_5003159055" evidence="7">
    <location>
        <begin position="21"/>
        <end position="378"/>
    </location>
</feature>
<dbReference type="GO" id="GO:0008201">
    <property type="term" value="F:heparin binding"/>
    <property type="evidence" value="ECO:0007669"/>
    <property type="project" value="TreeGrafter"/>
</dbReference>
<feature type="disulfide bond" evidence="6">
    <location>
        <begin position="99"/>
        <end position="126"/>
    </location>
</feature>
<feature type="disulfide bond" evidence="6">
    <location>
        <begin position="140"/>
        <end position="166"/>
    </location>
</feature>
<evidence type="ECO:0000256" key="7">
    <source>
        <dbReference type="SAM" id="SignalP"/>
    </source>
</evidence>
<organism evidence="9">
    <name type="scientific">Varanus gouldii</name>
    <name type="common">Gould's monitor</name>
    <dbReference type="NCBI Taxonomy" id="62042"/>
    <lineage>
        <taxon>Eukaryota</taxon>
        <taxon>Metazoa</taxon>
        <taxon>Chordata</taxon>
        <taxon>Craniata</taxon>
        <taxon>Vertebrata</taxon>
        <taxon>Euteleostomi</taxon>
        <taxon>Lepidosauria</taxon>
        <taxon>Squamata</taxon>
        <taxon>Bifurcata</taxon>
        <taxon>Unidentata</taxon>
        <taxon>Episquamata</taxon>
        <taxon>Toxicofera</taxon>
        <taxon>Anguimorpha</taxon>
        <taxon>Paleoanguimorpha</taxon>
        <taxon>Varanoidea</taxon>
        <taxon>Varanidae</taxon>
        <taxon>Varanus</taxon>
    </lineage>
</organism>
<feature type="disulfide bond" evidence="6">
    <location>
        <begin position="307"/>
        <end position="333"/>
    </location>
</feature>
<feature type="domain" description="Fibronectin type-II" evidence="8">
    <location>
        <begin position="239"/>
        <end position="286"/>
    </location>
</feature>
<proteinExistence type="evidence at transcript level"/>
<feature type="disulfide bond" evidence="6">
    <location>
        <begin position="154"/>
        <end position="181"/>
    </location>
</feature>
<dbReference type="PRINTS" id="PR00013">
    <property type="entry name" value="FNTYPEII"/>
</dbReference>
<evidence type="ECO:0000256" key="1">
    <source>
        <dbReference type="ARBA" id="ARBA00004613"/>
    </source>
</evidence>
<dbReference type="PROSITE" id="PS51092">
    <property type="entry name" value="FN2_2"/>
    <property type="match status" value="6"/>
</dbReference>
<dbReference type="Pfam" id="PF00040">
    <property type="entry name" value="fn2"/>
    <property type="match status" value="6"/>
</dbReference>
<evidence type="ECO:0000313" key="9">
    <source>
        <dbReference type="EMBL" id="ADK39283.1"/>
    </source>
</evidence>
<accession>E2E4K2</accession>
<comment type="similarity">
    <text evidence="2">Belongs to the seminal plasma protein family.</text>
</comment>
<keyword evidence="4" id="KW-0677">Repeat</keyword>
<dbReference type="InterPro" id="IPR036943">
    <property type="entry name" value="FN_type2_sf"/>
</dbReference>
<evidence type="ECO:0000256" key="4">
    <source>
        <dbReference type="ARBA" id="ARBA00022737"/>
    </source>
</evidence>
<evidence type="ECO:0000256" key="3">
    <source>
        <dbReference type="ARBA" id="ARBA00022525"/>
    </source>
</evidence>
<dbReference type="PANTHER" id="PTHR22918">
    <property type="entry name" value="SEMINAL PLASMA PROTEIN"/>
    <property type="match status" value="1"/>
</dbReference>
<feature type="disulfide bond" evidence="6">
    <location>
        <begin position="44"/>
        <end position="71"/>
    </location>
</feature>
<feature type="domain" description="Fibronectin type-II" evidence="8">
    <location>
        <begin position="25"/>
        <end position="73"/>
    </location>
</feature>